<dbReference type="PANTHER" id="PTHR43163">
    <property type="entry name" value="DIPEPTIDE TRANSPORT SYSTEM PERMEASE PROTEIN DPPB-RELATED"/>
    <property type="match status" value="1"/>
</dbReference>
<keyword evidence="2 7" id="KW-0813">Transport</keyword>
<feature type="transmembrane region" description="Helical" evidence="7">
    <location>
        <begin position="100"/>
        <end position="125"/>
    </location>
</feature>
<comment type="subcellular location">
    <subcellularLocation>
        <location evidence="1 7">Cell membrane</location>
        <topology evidence="1 7">Multi-pass membrane protein</topology>
    </subcellularLocation>
</comment>
<dbReference type="OrthoDB" id="7834831at2"/>
<keyword evidence="4 7" id="KW-0812">Transmembrane</keyword>
<comment type="similarity">
    <text evidence="7">Belongs to the binding-protein-dependent transport system permease family.</text>
</comment>
<gene>
    <name evidence="9" type="ORF">EJ903_17680</name>
</gene>
<dbReference type="AlphaFoldDB" id="A0A3S0HYT3"/>
<reference evidence="9 10" key="1">
    <citation type="submission" date="2018-12" db="EMBL/GenBank/DDBJ databases">
        <authorList>
            <person name="Yang Y."/>
        </authorList>
    </citation>
    <scope>NUCLEOTIDE SEQUENCE [LARGE SCALE GENOMIC DNA]</scope>
    <source>
        <strain evidence="9 10">L-25-5w-1</strain>
    </source>
</reference>
<evidence type="ECO:0000313" key="10">
    <source>
        <dbReference type="Proteomes" id="UP000277007"/>
    </source>
</evidence>
<comment type="caution">
    <text evidence="9">The sequence shown here is derived from an EMBL/GenBank/DDBJ whole genome shotgun (WGS) entry which is preliminary data.</text>
</comment>
<accession>A0A3S0HYT3</accession>
<protein>
    <submittedName>
        <fullName evidence="9">ABC transporter permease</fullName>
    </submittedName>
</protein>
<dbReference type="Pfam" id="PF19300">
    <property type="entry name" value="BPD_transp_1_N"/>
    <property type="match status" value="1"/>
</dbReference>
<dbReference type="CDD" id="cd06261">
    <property type="entry name" value="TM_PBP2"/>
    <property type="match status" value="1"/>
</dbReference>
<dbReference type="PANTHER" id="PTHR43163:SF6">
    <property type="entry name" value="DIPEPTIDE TRANSPORT SYSTEM PERMEASE PROTEIN DPPB-RELATED"/>
    <property type="match status" value="1"/>
</dbReference>
<dbReference type="EMBL" id="RXMA01000018">
    <property type="protein sequence ID" value="RTR17633.1"/>
    <property type="molecule type" value="Genomic_DNA"/>
</dbReference>
<keyword evidence="3" id="KW-1003">Cell membrane</keyword>
<evidence type="ECO:0000256" key="1">
    <source>
        <dbReference type="ARBA" id="ARBA00004651"/>
    </source>
</evidence>
<sequence>MIRPILHRVAQAVLVALMVGVLTFALMRSLPGDMAWRVAAGRYGYDITDAAVMEQVRHSLALDQPAALALLSWFGDLLRLDLGVSLISELPVVDEIAHQLGASVTLALTALLLSVLIGPPLGVLAGLRPGGGLDRALFALSITLRALPQFVIGLLLIYGLAIVFGLLPASGHGEAGHVVLPALTLAIGLAAVSSRVARDATVAVTSSGYYRFGETKGLRPLENFLRHGLRNIAVPIVTYLGVQLVYLIEGVVVVETLFAWPGIGHALVHAILARDVPMIQGTALVMGLMFVLLNAGVDVVCGGLDPRRRAS</sequence>
<dbReference type="Proteomes" id="UP000277007">
    <property type="component" value="Unassembled WGS sequence"/>
</dbReference>
<keyword evidence="10" id="KW-1185">Reference proteome</keyword>
<dbReference type="SUPFAM" id="SSF161098">
    <property type="entry name" value="MetI-like"/>
    <property type="match status" value="1"/>
</dbReference>
<evidence type="ECO:0000256" key="2">
    <source>
        <dbReference type="ARBA" id="ARBA00022448"/>
    </source>
</evidence>
<dbReference type="GO" id="GO:0071916">
    <property type="term" value="F:dipeptide transmembrane transporter activity"/>
    <property type="evidence" value="ECO:0007669"/>
    <property type="project" value="TreeGrafter"/>
</dbReference>
<feature type="transmembrane region" description="Helical" evidence="7">
    <location>
        <begin position="175"/>
        <end position="192"/>
    </location>
</feature>
<keyword evidence="5 7" id="KW-1133">Transmembrane helix</keyword>
<dbReference type="InterPro" id="IPR000515">
    <property type="entry name" value="MetI-like"/>
</dbReference>
<name>A0A3S0HYT3_9PROT</name>
<dbReference type="GO" id="GO:0005886">
    <property type="term" value="C:plasma membrane"/>
    <property type="evidence" value="ECO:0007669"/>
    <property type="project" value="UniProtKB-SubCell"/>
</dbReference>
<evidence type="ECO:0000256" key="6">
    <source>
        <dbReference type="ARBA" id="ARBA00023136"/>
    </source>
</evidence>
<evidence type="ECO:0000256" key="5">
    <source>
        <dbReference type="ARBA" id="ARBA00022989"/>
    </source>
</evidence>
<evidence type="ECO:0000259" key="8">
    <source>
        <dbReference type="PROSITE" id="PS50928"/>
    </source>
</evidence>
<proteinExistence type="inferred from homology"/>
<evidence type="ECO:0000256" key="4">
    <source>
        <dbReference type="ARBA" id="ARBA00022692"/>
    </source>
</evidence>
<dbReference type="InterPro" id="IPR035906">
    <property type="entry name" value="MetI-like_sf"/>
</dbReference>
<keyword evidence="6 7" id="KW-0472">Membrane</keyword>
<dbReference type="PROSITE" id="PS50928">
    <property type="entry name" value="ABC_TM1"/>
    <property type="match status" value="1"/>
</dbReference>
<organism evidence="9 10">
    <name type="scientific">Azospirillum griseum</name>
    <dbReference type="NCBI Taxonomy" id="2496639"/>
    <lineage>
        <taxon>Bacteria</taxon>
        <taxon>Pseudomonadati</taxon>
        <taxon>Pseudomonadota</taxon>
        <taxon>Alphaproteobacteria</taxon>
        <taxon>Rhodospirillales</taxon>
        <taxon>Azospirillaceae</taxon>
        <taxon>Azospirillum</taxon>
    </lineage>
</organism>
<evidence type="ECO:0000313" key="9">
    <source>
        <dbReference type="EMBL" id="RTR17633.1"/>
    </source>
</evidence>
<dbReference type="InterPro" id="IPR045621">
    <property type="entry name" value="BPD_transp_1_N"/>
</dbReference>
<feature type="domain" description="ABC transmembrane type-1" evidence="8">
    <location>
        <begin position="100"/>
        <end position="301"/>
    </location>
</feature>
<dbReference type="RefSeq" id="WP_126617887.1">
    <property type="nucleotide sequence ID" value="NZ_JBHUCY010000025.1"/>
</dbReference>
<dbReference type="Gene3D" id="1.10.3720.10">
    <property type="entry name" value="MetI-like"/>
    <property type="match status" value="1"/>
</dbReference>
<feature type="transmembrane region" description="Helical" evidence="7">
    <location>
        <begin position="12"/>
        <end position="30"/>
    </location>
</feature>
<feature type="transmembrane region" description="Helical" evidence="7">
    <location>
        <begin position="283"/>
        <end position="304"/>
    </location>
</feature>
<feature type="transmembrane region" description="Helical" evidence="7">
    <location>
        <begin position="146"/>
        <end position="169"/>
    </location>
</feature>
<feature type="transmembrane region" description="Helical" evidence="7">
    <location>
        <begin position="236"/>
        <end position="263"/>
    </location>
</feature>
<evidence type="ECO:0000256" key="3">
    <source>
        <dbReference type="ARBA" id="ARBA00022475"/>
    </source>
</evidence>
<dbReference type="Pfam" id="PF00528">
    <property type="entry name" value="BPD_transp_1"/>
    <property type="match status" value="1"/>
</dbReference>
<evidence type="ECO:0000256" key="7">
    <source>
        <dbReference type="RuleBase" id="RU363032"/>
    </source>
</evidence>